<organism evidence="8 9">
    <name type="scientific">Sphingomonas panacisoli</name>
    <dbReference type="NCBI Taxonomy" id="1813879"/>
    <lineage>
        <taxon>Bacteria</taxon>
        <taxon>Pseudomonadati</taxon>
        <taxon>Pseudomonadota</taxon>
        <taxon>Alphaproteobacteria</taxon>
        <taxon>Sphingomonadales</taxon>
        <taxon>Sphingomonadaceae</taxon>
        <taxon>Sphingomonas</taxon>
    </lineage>
</organism>
<dbReference type="KEGG" id="spai:FPZ24_03710"/>
<feature type="transmembrane region" description="Helical" evidence="6">
    <location>
        <begin position="357"/>
        <end position="381"/>
    </location>
</feature>
<feature type="transmembrane region" description="Helical" evidence="6">
    <location>
        <begin position="155"/>
        <end position="173"/>
    </location>
</feature>
<feature type="transmembrane region" description="Helical" evidence="6">
    <location>
        <begin position="185"/>
        <end position="203"/>
    </location>
</feature>
<feature type="transmembrane region" description="Helical" evidence="6">
    <location>
        <begin position="326"/>
        <end position="345"/>
    </location>
</feature>
<evidence type="ECO:0000256" key="4">
    <source>
        <dbReference type="ARBA" id="ARBA00022989"/>
    </source>
</evidence>
<feature type="transmembrane region" description="Helical" evidence="6">
    <location>
        <begin position="66"/>
        <end position="85"/>
    </location>
</feature>
<gene>
    <name evidence="8" type="ORF">FPZ24_03710</name>
</gene>
<name>A0A5B8LF47_9SPHN</name>
<evidence type="ECO:0000313" key="9">
    <source>
        <dbReference type="Proteomes" id="UP000315673"/>
    </source>
</evidence>
<reference evidence="8 9" key="1">
    <citation type="submission" date="2019-07" db="EMBL/GenBank/DDBJ databases">
        <title>Full genome sequence of Sphingomonas sp. 4R-6-7(HKS19).</title>
        <authorList>
            <person name="Im W.-T."/>
        </authorList>
    </citation>
    <scope>NUCLEOTIDE SEQUENCE [LARGE SCALE GENOMIC DNA]</scope>
    <source>
        <strain evidence="8 9">HKS19</strain>
    </source>
</reference>
<dbReference type="CDD" id="cd17320">
    <property type="entry name" value="MFS_MdfA_MDR_like"/>
    <property type="match status" value="1"/>
</dbReference>
<keyword evidence="9" id="KW-1185">Reference proteome</keyword>
<feature type="transmembrane region" description="Helical" evidence="6">
    <location>
        <begin position="270"/>
        <end position="288"/>
    </location>
</feature>
<feature type="transmembrane region" description="Helical" evidence="6">
    <location>
        <begin position="122"/>
        <end position="143"/>
    </location>
</feature>
<comment type="subcellular location">
    <subcellularLocation>
        <location evidence="1">Cell membrane</location>
        <topology evidence="1">Multi-pass membrane protein</topology>
    </subcellularLocation>
</comment>
<keyword evidence="5 6" id="KW-0472">Membrane</keyword>
<feature type="domain" description="Major facilitator superfamily (MFS) profile" evidence="7">
    <location>
        <begin position="31"/>
        <end position="419"/>
    </location>
</feature>
<dbReference type="PANTHER" id="PTHR43124">
    <property type="entry name" value="PURINE EFFLUX PUMP PBUE"/>
    <property type="match status" value="1"/>
</dbReference>
<dbReference type="PANTHER" id="PTHR43124:SF3">
    <property type="entry name" value="CHLORAMPHENICOL EFFLUX PUMP RV0191"/>
    <property type="match status" value="1"/>
</dbReference>
<dbReference type="GO" id="GO:0005886">
    <property type="term" value="C:plasma membrane"/>
    <property type="evidence" value="ECO:0007669"/>
    <property type="project" value="UniProtKB-SubCell"/>
</dbReference>
<dbReference type="Gene3D" id="1.20.1720.10">
    <property type="entry name" value="Multidrug resistance protein D"/>
    <property type="match status" value="1"/>
</dbReference>
<accession>A0A5B8LF47</accession>
<evidence type="ECO:0000256" key="6">
    <source>
        <dbReference type="SAM" id="Phobius"/>
    </source>
</evidence>
<dbReference type="GO" id="GO:0022857">
    <property type="term" value="F:transmembrane transporter activity"/>
    <property type="evidence" value="ECO:0007669"/>
    <property type="project" value="InterPro"/>
</dbReference>
<evidence type="ECO:0000256" key="3">
    <source>
        <dbReference type="ARBA" id="ARBA00022692"/>
    </source>
</evidence>
<dbReference type="OrthoDB" id="9800416at2"/>
<evidence type="ECO:0000256" key="2">
    <source>
        <dbReference type="ARBA" id="ARBA00022475"/>
    </source>
</evidence>
<dbReference type="InterPro" id="IPR011701">
    <property type="entry name" value="MFS"/>
</dbReference>
<dbReference type="RefSeq" id="WP_146569777.1">
    <property type="nucleotide sequence ID" value="NZ_CP042306.1"/>
</dbReference>
<feature type="transmembrane region" description="Helical" evidence="6">
    <location>
        <begin position="393"/>
        <end position="410"/>
    </location>
</feature>
<keyword evidence="4 6" id="KW-1133">Transmembrane helix</keyword>
<sequence length="419" mass="44809">MPQAEPLVRDDPSSAIRPRDENTAPIRFAEFVALIAALMAVGALGIDTMLPAFPQFGRDLHATAGDLPLIIVTFSTGFGIAQIIHGPLADRFGRRPVLIGALAWYVVMNLLCALAGSLELLLVARVFAGLGIAATRVVTIALIRDCYSGRAMARVSSLAVMTFMIFPIIAPSIGEMILKFGSWRLIFNMVAIVSAMIAAWFILRMPETLAPENRVPLEWNRLVANWRFTLNDRQSVGYAAAVIGLQGALFGYITSIQPIVSTVFHRPDELGLVFALCAGLMMCGNLLNSRIVMWLGMRRISHGAMLVLILAASTSLLIEHFGLETLWLFVAMQAVTMMCFGLAASNCSAMAMANMGAIAGTASSLQGFVITTGGAVIGGLIGRSFNGTTTPLHIGFLTAGIVALALAAIVERGRLFRPT</sequence>
<dbReference type="InterPro" id="IPR036259">
    <property type="entry name" value="MFS_trans_sf"/>
</dbReference>
<dbReference type="SUPFAM" id="SSF103473">
    <property type="entry name" value="MFS general substrate transporter"/>
    <property type="match status" value="1"/>
</dbReference>
<dbReference type="InterPro" id="IPR020846">
    <property type="entry name" value="MFS_dom"/>
</dbReference>
<dbReference type="Pfam" id="PF07690">
    <property type="entry name" value="MFS_1"/>
    <property type="match status" value="1"/>
</dbReference>
<evidence type="ECO:0000259" key="7">
    <source>
        <dbReference type="PROSITE" id="PS50850"/>
    </source>
</evidence>
<dbReference type="PROSITE" id="PS50850">
    <property type="entry name" value="MFS"/>
    <property type="match status" value="1"/>
</dbReference>
<dbReference type="InterPro" id="IPR050189">
    <property type="entry name" value="MFS_Efflux_Transporters"/>
</dbReference>
<evidence type="ECO:0000256" key="5">
    <source>
        <dbReference type="ARBA" id="ARBA00023136"/>
    </source>
</evidence>
<feature type="transmembrane region" description="Helical" evidence="6">
    <location>
        <begin position="97"/>
        <end position="116"/>
    </location>
</feature>
<feature type="transmembrane region" description="Helical" evidence="6">
    <location>
        <begin position="28"/>
        <end position="46"/>
    </location>
</feature>
<feature type="transmembrane region" description="Helical" evidence="6">
    <location>
        <begin position="300"/>
        <end position="320"/>
    </location>
</feature>
<proteinExistence type="predicted"/>
<dbReference type="EMBL" id="CP042306">
    <property type="protein sequence ID" value="QDZ06693.1"/>
    <property type="molecule type" value="Genomic_DNA"/>
</dbReference>
<evidence type="ECO:0000256" key="1">
    <source>
        <dbReference type="ARBA" id="ARBA00004651"/>
    </source>
</evidence>
<keyword evidence="3 6" id="KW-0812">Transmembrane</keyword>
<feature type="transmembrane region" description="Helical" evidence="6">
    <location>
        <begin position="236"/>
        <end position="258"/>
    </location>
</feature>
<dbReference type="Proteomes" id="UP000315673">
    <property type="component" value="Chromosome"/>
</dbReference>
<protein>
    <submittedName>
        <fullName evidence="8">Multidrug effflux MFS transporter</fullName>
    </submittedName>
</protein>
<dbReference type="AlphaFoldDB" id="A0A5B8LF47"/>
<keyword evidence="2" id="KW-1003">Cell membrane</keyword>
<evidence type="ECO:0000313" key="8">
    <source>
        <dbReference type="EMBL" id="QDZ06693.1"/>
    </source>
</evidence>